<keyword evidence="1" id="KW-1133">Transmembrane helix</keyword>
<dbReference type="Pfam" id="PF06580">
    <property type="entry name" value="His_kinase"/>
    <property type="match status" value="1"/>
</dbReference>
<reference evidence="3" key="1">
    <citation type="submission" date="2020-09" db="EMBL/GenBank/DDBJ databases">
        <authorList>
            <person name="Kim M.K."/>
        </authorList>
    </citation>
    <scope>NUCLEOTIDE SEQUENCE</scope>
    <source>
        <strain evidence="3">BT704</strain>
    </source>
</reference>
<dbReference type="EMBL" id="JACXAA010000001">
    <property type="protein sequence ID" value="MBD2752076.1"/>
    <property type="molecule type" value="Genomic_DNA"/>
</dbReference>
<feature type="transmembrane region" description="Helical" evidence="1">
    <location>
        <begin position="27"/>
        <end position="45"/>
    </location>
</feature>
<evidence type="ECO:0000313" key="3">
    <source>
        <dbReference type="EMBL" id="MBD2752076.1"/>
    </source>
</evidence>
<dbReference type="InterPro" id="IPR036890">
    <property type="entry name" value="HATPase_C_sf"/>
</dbReference>
<keyword evidence="4" id="KW-1185">Reference proteome</keyword>
<dbReference type="AlphaFoldDB" id="A0A927AYA1"/>
<evidence type="ECO:0000313" key="4">
    <source>
        <dbReference type="Proteomes" id="UP000653797"/>
    </source>
</evidence>
<dbReference type="Proteomes" id="UP000653797">
    <property type="component" value="Unassembled WGS sequence"/>
</dbReference>
<dbReference type="Gene3D" id="3.30.565.10">
    <property type="entry name" value="Histidine kinase-like ATPase, C-terminal domain"/>
    <property type="match status" value="1"/>
</dbReference>
<feature type="transmembrane region" description="Helical" evidence="1">
    <location>
        <begin position="140"/>
        <end position="160"/>
    </location>
</feature>
<dbReference type="SUPFAM" id="SSF55874">
    <property type="entry name" value="ATPase domain of HSP90 chaperone/DNA topoisomerase II/histidine kinase"/>
    <property type="match status" value="1"/>
</dbReference>
<dbReference type="InterPro" id="IPR050640">
    <property type="entry name" value="Bact_2-comp_sensor_kinase"/>
</dbReference>
<organism evidence="3 4">
    <name type="scientific">Spirosoma validum</name>
    <dbReference type="NCBI Taxonomy" id="2771355"/>
    <lineage>
        <taxon>Bacteria</taxon>
        <taxon>Pseudomonadati</taxon>
        <taxon>Bacteroidota</taxon>
        <taxon>Cytophagia</taxon>
        <taxon>Cytophagales</taxon>
        <taxon>Cytophagaceae</taxon>
        <taxon>Spirosoma</taxon>
    </lineage>
</organism>
<sequence>MPSASAISSSSWSSVLTRWFWNRELRLLLIHYGIWVVVSLLFVWFESTYLSADTLQKISPTIVKYRNDWGGYVRLSLIADLLYVLPVHASYWLYKVLIGKGKTWSIVLFVLYFISYALILSVLTGMVVGYFSLPLEREEALATIFLIWAYTLVFITVRAYRENRRRQRDLEKQKIQAELQALKAQVNPHFMFNTLNNLYGTALSGDADRTAAGIEQLSSVMRHVTEASHRDFIPVDQELRFVGDIVELHQMRLPRTDTIRIKTEIDWDEQPAQIVPLLLNPLIENAFKYGISIQHPCFVHIRLQVKTGTLYLTVENSILPRTRLEKGTGLGLVNVRQRLALAYPERHTLRVEEGNGTFLIDLTINL</sequence>
<proteinExistence type="predicted"/>
<dbReference type="GO" id="GO:0016020">
    <property type="term" value="C:membrane"/>
    <property type="evidence" value="ECO:0007669"/>
    <property type="project" value="InterPro"/>
</dbReference>
<evidence type="ECO:0000259" key="2">
    <source>
        <dbReference type="Pfam" id="PF06580"/>
    </source>
</evidence>
<keyword evidence="1" id="KW-0812">Transmembrane</keyword>
<dbReference type="InterPro" id="IPR010559">
    <property type="entry name" value="Sig_transdc_His_kin_internal"/>
</dbReference>
<comment type="caution">
    <text evidence="3">The sequence shown here is derived from an EMBL/GenBank/DDBJ whole genome shotgun (WGS) entry which is preliminary data.</text>
</comment>
<accession>A0A927AYA1</accession>
<feature type="transmembrane region" description="Helical" evidence="1">
    <location>
        <begin position="72"/>
        <end position="94"/>
    </location>
</feature>
<protein>
    <submittedName>
        <fullName evidence="3">Histidine kinase</fullName>
    </submittedName>
</protein>
<dbReference type="PANTHER" id="PTHR34220">
    <property type="entry name" value="SENSOR HISTIDINE KINASE YPDA"/>
    <property type="match status" value="1"/>
</dbReference>
<keyword evidence="3" id="KW-0808">Transferase</keyword>
<feature type="domain" description="Signal transduction histidine kinase internal region" evidence="2">
    <location>
        <begin position="177"/>
        <end position="254"/>
    </location>
</feature>
<feature type="transmembrane region" description="Helical" evidence="1">
    <location>
        <begin position="106"/>
        <end position="128"/>
    </location>
</feature>
<name>A0A927AYA1_9BACT</name>
<dbReference type="GO" id="GO:0000155">
    <property type="term" value="F:phosphorelay sensor kinase activity"/>
    <property type="evidence" value="ECO:0007669"/>
    <property type="project" value="InterPro"/>
</dbReference>
<evidence type="ECO:0000256" key="1">
    <source>
        <dbReference type="SAM" id="Phobius"/>
    </source>
</evidence>
<keyword evidence="3" id="KW-0418">Kinase</keyword>
<dbReference type="RefSeq" id="WP_191037692.1">
    <property type="nucleotide sequence ID" value="NZ_JACXAA010000001.1"/>
</dbReference>
<dbReference type="PANTHER" id="PTHR34220:SF7">
    <property type="entry name" value="SENSOR HISTIDINE KINASE YPDA"/>
    <property type="match status" value="1"/>
</dbReference>
<gene>
    <name evidence="3" type="ORF">IC230_04170</name>
</gene>
<keyword evidence="1" id="KW-0472">Membrane</keyword>